<dbReference type="GO" id="GO:0016297">
    <property type="term" value="F:fatty acyl-[ACP] hydrolase activity"/>
    <property type="evidence" value="ECO:0007669"/>
    <property type="project" value="InterPro"/>
</dbReference>
<evidence type="ECO:0000256" key="1">
    <source>
        <dbReference type="ARBA" id="ARBA00006500"/>
    </source>
</evidence>
<feature type="domain" description="Acyl-ACP thioesterase-like C-terminal" evidence="9">
    <location>
        <begin position="153"/>
        <end position="213"/>
    </location>
</feature>
<keyword evidence="4" id="KW-0276">Fatty acid metabolism</keyword>
<evidence type="ECO:0000256" key="3">
    <source>
        <dbReference type="ARBA" id="ARBA00022801"/>
    </source>
</evidence>
<keyword evidence="2" id="KW-0444">Lipid biosynthesis</keyword>
<dbReference type="PANTHER" id="PTHR31727">
    <property type="entry name" value="OLEOYL-ACYL CARRIER PROTEIN THIOESTERASE 1, CHLOROPLASTIC"/>
    <property type="match status" value="1"/>
</dbReference>
<dbReference type="InterPro" id="IPR002864">
    <property type="entry name" value="Acyl-ACP_thioesterase_NHD"/>
</dbReference>
<accession>A0A7Y8VS05</accession>
<dbReference type="InterPro" id="IPR029069">
    <property type="entry name" value="HotDog_dom_sf"/>
</dbReference>
<dbReference type="InterPro" id="IPR049427">
    <property type="entry name" value="Acyl-ACP_TE_C"/>
</dbReference>
<comment type="similarity">
    <text evidence="1">Belongs to the acyl-ACP thioesterase family.</text>
</comment>
<evidence type="ECO:0000256" key="2">
    <source>
        <dbReference type="ARBA" id="ARBA00022516"/>
    </source>
</evidence>
<evidence type="ECO:0000256" key="6">
    <source>
        <dbReference type="ARBA" id="ARBA00023098"/>
    </source>
</evidence>
<dbReference type="RefSeq" id="WP_178978471.1">
    <property type="nucleotide sequence ID" value="NZ_CAUTAN010000005.1"/>
</dbReference>
<protein>
    <recommendedName>
        <fullName evidence="12">Acyl-ACP thioesterase</fullName>
    </recommendedName>
</protein>
<keyword evidence="5" id="KW-0809">Transit peptide</keyword>
<comment type="caution">
    <text evidence="10">The sequence shown here is derived from an EMBL/GenBank/DDBJ whole genome shotgun (WGS) entry which is preliminary data.</text>
</comment>
<dbReference type="Proteomes" id="UP000526307">
    <property type="component" value="Unassembled WGS sequence"/>
</dbReference>
<evidence type="ECO:0000313" key="11">
    <source>
        <dbReference type="Proteomes" id="UP000526307"/>
    </source>
</evidence>
<feature type="domain" description="Acyl-ACP thioesterase N-terminal hotdog" evidence="8">
    <location>
        <begin position="2"/>
        <end position="118"/>
    </location>
</feature>
<gene>
    <name evidence="10" type="ORF">HW270_04560</name>
</gene>
<proteinExistence type="inferred from homology"/>
<reference evidence="10 11" key="1">
    <citation type="submission" date="2020-06" db="EMBL/GenBank/DDBJ databases">
        <title>Mogibacterium timidum strain W9173 genomic sequence.</title>
        <authorList>
            <person name="Wade W.G."/>
            <person name="Johnston C.D."/>
            <person name="Chen T."/>
            <person name="Dewhirst F.E."/>
        </authorList>
    </citation>
    <scope>NUCLEOTIDE SEQUENCE [LARGE SCALE GENOMIC DNA]</scope>
    <source>
        <strain evidence="10 11">W9173</strain>
    </source>
</reference>
<keyword evidence="11" id="KW-1185">Reference proteome</keyword>
<dbReference type="GO" id="GO:0000036">
    <property type="term" value="F:acyl carrier activity"/>
    <property type="evidence" value="ECO:0007669"/>
    <property type="project" value="TreeGrafter"/>
</dbReference>
<dbReference type="EMBL" id="JABXYR010000001">
    <property type="protein sequence ID" value="NWO23352.1"/>
    <property type="molecule type" value="Genomic_DNA"/>
</dbReference>
<evidence type="ECO:0000256" key="7">
    <source>
        <dbReference type="ARBA" id="ARBA00023160"/>
    </source>
</evidence>
<dbReference type="AlphaFoldDB" id="A0A7Y8VS05"/>
<evidence type="ECO:0000259" key="8">
    <source>
        <dbReference type="Pfam" id="PF01643"/>
    </source>
</evidence>
<evidence type="ECO:0008006" key="12">
    <source>
        <dbReference type="Google" id="ProtNLM"/>
    </source>
</evidence>
<dbReference type="Pfam" id="PF01643">
    <property type="entry name" value="Acyl-ACP_TE"/>
    <property type="match status" value="1"/>
</dbReference>
<evidence type="ECO:0000313" key="10">
    <source>
        <dbReference type="EMBL" id="NWO23352.1"/>
    </source>
</evidence>
<keyword evidence="7" id="KW-0275">Fatty acid biosynthesis</keyword>
<sequence>MKFKEHYNIRSYEVDLNGAIKPMQLMQLMQESGERQMRAEAVSYDDLYIKEHKSFVVSRMNIEIFEPAQKYSDVDVETWVIQGKAANFPRGYEMIKEGRIIARALGVWALVNTETGKLILNKDYDMSSYSRDETPKLSIPKRFRLPKELEFKEVERTVVNRSMIDINGHMNNTVYATKLYDNIPEAEKYFITSMNLRYVHEAPFESEFVVYTSRAVEPGDMDPRADKLIYFYTEADGETNIEAAIGLKSI</sequence>
<keyword evidence="6" id="KW-0443">Lipid metabolism</keyword>
<evidence type="ECO:0000256" key="4">
    <source>
        <dbReference type="ARBA" id="ARBA00022832"/>
    </source>
</evidence>
<dbReference type="PANTHER" id="PTHR31727:SF6">
    <property type="entry name" value="OLEOYL-ACYL CARRIER PROTEIN THIOESTERASE 1, CHLOROPLASTIC"/>
    <property type="match status" value="1"/>
</dbReference>
<dbReference type="InterPro" id="IPR045023">
    <property type="entry name" value="FATA/B"/>
</dbReference>
<dbReference type="CDD" id="cd00586">
    <property type="entry name" value="4HBT"/>
    <property type="match status" value="1"/>
</dbReference>
<name>A0A7Y8VS05_9FIRM</name>
<evidence type="ECO:0000259" key="9">
    <source>
        <dbReference type="Pfam" id="PF20791"/>
    </source>
</evidence>
<organism evidence="10 11">
    <name type="scientific">Mogibacterium timidum</name>
    <dbReference type="NCBI Taxonomy" id="35519"/>
    <lineage>
        <taxon>Bacteria</taxon>
        <taxon>Bacillati</taxon>
        <taxon>Bacillota</taxon>
        <taxon>Clostridia</taxon>
        <taxon>Peptostreptococcales</taxon>
        <taxon>Anaerovoracaceae</taxon>
        <taxon>Mogibacterium</taxon>
    </lineage>
</organism>
<dbReference type="Gene3D" id="3.10.129.10">
    <property type="entry name" value="Hotdog Thioesterase"/>
    <property type="match status" value="1"/>
</dbReference>
<evidence type="ECO:0000256" key="5">
    <source>
        <dbReference type="ARBA" id="ARBA00022946"/>
    </source>
</evidence>
<keyword evidence="3" id="KW-0378">Hydrolase</keyword>
<dbReference type="Pfam" id="PF20791">
    <property type="entry name" value="Acyl-ACP_TE_C"/>
    <property type="match status" value="1"/>
</dbReference>
<dbReference type="SUPFAM" id="SSF54637">
    <property type="entry name" value="Thioesterase/thiol ester dehydrase-isomerase"/>
    <property type="match status" value="2"/>
</dbReference>